<keyword evidence="3" id="KW-1185">Reference proteome</keyword>
<evidence type="ECO:0000313" key="2">
    <source>
        <dbReference type="EMBL" id="GAA3622026.1"/>
    </source>
</evidence>
<protein>
    <submittedName>
        <fullName evidence="2">Serine hydrolase domain-containing protein</fullName>
    </submittedName>
</protein>
<keyword evidence="2" id="KW-0378">Hydrolase</keyword>
<dbReference type="RefSeq" id="WP_345579487.1">
    <property type="nucleotide sequence ID" value="NZ_BAABDQ010000066.1"/>
</dbReference>
<name>A0ABP7A0C4_9ACTN</name>
<proteinExistence type="predicted"/>
<evidence type="ECO:0000259" key="1">
    <source>
        <dbReference type="Pfam" id="PF00144"/>
    </source>
</evidence>
<organism evidence="2 3">
    <name type="scientific">Nonomuraea rosea</name>
    <dbReference type="NCBI Taxonomy" id="638574"/>
    <lineage>
        <taxon>Bacteria</taxon>
        <taxon>Bacillati</taxon>
        <taxon>Actinomycetota</taxon>
        <taxon>Actinomycetes</taxon>
        <taxon>Streptosporangiales</taxon>
        <taxon>Streptosporangiaceae</taxon>
        <taxon>Nonomuraea</taxon>
    </lineage>
</organism>
<gene>
    <name evidence="2" type="ORF">GCM10022419_129630</name>
</gene>
<dbReference type="SUPFAM" id="SSF56601">
    <property type="entry name" value="beta-lactamase/transpeptidase-like"/>
    <property type="match status" value="1"/>
</dbReference>
<evidence type="ECO:0000313" key="3">
    <source>
        <dbReference type="Proteomes" id="UP001500630"/>
    </source>
</evidence>
<sequence length="364" mass="38225">MISGTVDARFALVKDAFADNVTRRGEQGAALCVRIDGRTVVDLWAGAGWRPDSLVNVFSVGKGLIAIVLARLVGRGLIEPPAPVARYWPEFAAADKDATTVAQLFSHQAGLPALRRPLPPGAMFDHDFMARALATEQPWWEPGTGHGYHVNTYGFLAGELVRRATGTTLGAIVRDEIGGGDIFIGVPASQSHRVIDFHWPGTASAPEVAVEPDMTYNTYFNPPGISGDGTVNTAAWRSAELPSANTHASARGIAAVYDALLAGRLATAHALAAVTAEQVNGNDLVLGRPSRFGLGFQLPQPDRPLGPNPEAFGHFGAGGSLGFADPASGVGFGYVMNTMGGTGWQSSRNRALIDALYTSLDGPA</sequence>
<dbReference type="InterPro" id="IPR001466">
    <property type="entry name" value="Beta-lactam-related"/>
</dbReference>
<reference evidence="3" key="1">
    <citation type="journal article" date="2019" name="Int. J. Syst. Evol. Microbiol.">
        <title>The Global Catalogue of Microorganisms (GCM) 10K type strain sequencing project: providing services to taxonomists for standard genome sequencing and annotation.</title>
        <authorList>
            <consortium name="The Broad Institute Genomics Platform"/>
            <consortium name="The Broad Institute Genome Sequencing Center for Infectious Disease"/>
            <person name="Wu L."/>
            <person name="Ma J."/>
        </authorList>
    </citation>
    <scope>NUCLEOTIDE SEQUENCE [LARGE SCALE GENOMIC DNA]</scope>
    <source>
        <strain evidence="3">JCM 17326</strain>
    </source>
</reference>
<dbReference type="EMBL" id="BAABDQ010000066">
    <property type="protein sequence ID" value="GAA3622026.1"/>
    <property type="molecule type" value="Genomic_DNA"/>
</dbReference>
<feature type="domain" description="Beta-lactamase-related" evidence="1">
    <location>
        <begin position="15"/>
        <end position="353"/>
    </location>
</feature>
<comment type="caution">
    <text evidence="2">The sequence shown here is derived from an EMBL/GenBank/DDBJ whole genome shotgun (WGS) entry which is preliminary data.</text>
</comment>
<dbReference type="Proteomes" id="UP001500630">
    <property type="component" value="Unassembled WGS sequence"/>
</dbReference>
<dbReference type="InterPro" id="IPR012338">
    <property type="entry name" value="Beta-lactam/transpept-like"/>
</dbReference>
<dbReference type="PANTHER" id="PTHR43319:SF3">
    <property type="entry name" value="BETA-LACTAMASE-RELATED DOMAIN-CONTAINING PROTEIN"/>
    <property type="match status" value="1"/>
</dbReference>
<dbReference type="Pfam" id="PF00144">
    <property type="entry name" value="Beta-lactamase"/>
    <property type="match status" value="1"/>
</dbReference>
<dbReference type="GO" id="GO:0016787">
    <property type="term" value="F:hydrolase activity"/>
    <property type="evidence" value="ECO:0007669"/>
    <property type="project" value="UniProtKB-KW"/>
</dbReference>
<dbReference type="PANTHER" id="PTHR43319">
    <property type="entry name" value="BETA-LACTAMASE-RELATED"/>
    <property type="match status" value="1"/>
</dbReference>
<accession>A0ABP7A0C4</accession>
<dbReference type="InterPro" id="IPR052907">
    <property type="entry name" value="Beta-lactamase/esterase"/>
</dbReference>
<dbReference type="Gene3D" id="3.40.710.10">
    <property type="entry name" value="DD-peptidase/beta-lactamase superfamily"/>
    <property type="match status" value="1"/>
</dbReference>